<dbReference type="KEGG" id="vg:25479129"/>
<evidence type="ECO:0000313" key="4">
    <source>
        <dbReference type="Proteomes" id="UP000510602"/>
    </source>
</evidence>
<protein>
    <submittedName>
        <fullName evidence="1">ORF_080R</fullName>
    </submittedName>
</protein>
<dbReference type="GeneID" id="25479129"/>
<dbReference type="EMBL" id="MN562489">
    <property type="protein sequence ID" value="QLI60754.1"/>
    <property type="molecule type" value="Genomic_DNA"/>
</dbReference>
<sequence length="165" mass="18940">MSSVHLTITRLVEIPHSVISTALGDYAKLNCVVLEYLKRICVNKHCKEVKHSIICDIVGLQELLLHKCEITDRALRIPVRYIVKLCVPTEEDSAVVQCLFESGIYASTCCKDVLIVSNNEYKKTDCCNRLYEKNQLVQFRPYHWKIGFRESDGVYIFMILASHVC</sequence>
<accession>A0A0K1L780</accession>
<proteinExistence type="predicted"/>
<evidence type="ECO:0000313" key="2">
    <source>
        <dbReference type="EMBL" id="QLI60754.1"/>
    </source>
</evidence>
<reference evidence="1 3" key="1">
    <citation type="journal article" date="2015" name="PLoS Pathog.">
        <title>A Novel Virus Causes Scale Drop Disease in Lates calcarifer.</title>
        <authorList>
            <person name="de Groof A."/>
            <person name="Guelen L."/>
            <person name="Deijs M."/>
            <person name="van der Wal Y."/>
            <person name="Miyata M."/>
            <person name="Ng K.S."/>
            <person name="van Grinsven L."/>
            <person name="Simmelink B."/>
            <person name="Biermann Y."/>
            <person name="Grisez L."/>
            <person name="van Lent J."/>
            <person name="de Ronde A."/>
            <person name="Chang S.F."/>
            <person name="Schrier C."/>
            <person name="van der Hoek L."/>
        </authorList>
    </citation>
    <scope>NUCLEOTIDE SEQUENCE [LARGE SCALE GENOMIC DNA]</scope>
    <source>
        <strain evidence="1">C4575</strain>
    </source>
</reference>
<reference evidence="2 4" key="2">
    <citation type="submission" date="2019-10" db="EMBL/GenBank/DDBJ databases">
        <authorList>
            <person name="Kayansamruaj P."/>
        </authorList>
    </citation>
    <scope>NUCLEOTIDE SEQUENCE [LARGE SCALE GENOMIC DNA]</scope>
    <source>
        <strain evidence="2">SDDV_Thai_2019</strain>
    </source>
</reference>
<organism evidence="1 3">
    <name type="scientific">Scale drop disease virus</name>
    <dbReference type="NCBI Taxonomy" id="1697349"/>
    <lineage>
        <taxon>Viruses</taxon>
        <taxon>Varidnaviria</taxon>
        <taxon>Bamfordvirae</taxon>
        <taxon>Nucleocytoviricota</taxon>
        <taxon>Megaviricetes</taxon>
        <taxon>Pimascovirales</taxon>
        <taxon>Pimascovirales incertae sedis</taxon>
        <taxon>Iridoviridae</taxon>
        <taxon>Alphairidovirinae</taxon>
        <taxon>Megalocytivirus</taxon>
        <taxon>Megalocytivirus lates1</taxon>
    </lineage>
</organism>
<dbReference type="RefSeq" id="YP_009163841.1">
    <property type="nucleotide sequence ID" value="NC_027778.1"/>
</dbReference>
<evidence type="ECO:0000313" key="1">
    <source>
        <dbReference type="EMBL" id="AKU37495.1"/>
    </source>
</evidence>
<dbReference type="Proteomes" id="UP000201485">
    <property type="component" value="Segment"/>
</dbReference>
<name>A0A0K1L780_9VIRU</name>
<evidence type="ECO:0000313" key="3">
    <source>
        <dbReference type="Proteomes" id="UP000201485"/>
    </source>
</evidence>
<dbReference type="Proteomes" id="UP000510602">
    <property type="component" value="Segment"/>
</dbReference>
<dbReference type="EMBL" id="KR139659">
    <property type="protein sequence ID" value="AKU37495.1"/>
    <property type="molecule type" value="Genomic_DNA"/>
</dbReference>
<gene>
    <name evidence="1" type="ORF">SDDV_080</name>
</gene>
<keyword evidence="3" id="KW-1185">Reference proteome</keyword>